<name>A0A9K3LJH0_9STRA</name>
<accession>A0A9K3LJH0</accession>
<feature type="compositionally biased region" description="Basic residues" evidence="1">
    <location>
        <begin position="1021"/>
        <end position="1039"/>
    </location>
</feature>
<feature type="region of interest" description="Disordered" evidence="1">
    <location>
        <begin position="39"/>
        <end position="62"/>
    </location>
</feature>
<sequence length="1129" mass="125753">MCGIFGMYRQILMISLSFIVLKTISGARATTTTGRRLKGRFTEQEHQSVLPESSNRSRTLESEYAKTGDFPCTYYYGTRKHSKYDEYDDDWYDDCKKDDRPKPAETLTPPPHEVAKFDNEGDDDDEDFGIGPNVNQGGTLFPPVAPMIVHESNPPIEAPWIDKVEDKPTSQEAAVDARPSDAPMTTPTLTPTRPVPEPTTDDTGEYNQESDDEKEDKNDEKEEVKPESDGQEEDDENSDGPPFQGNQDPKCTAAQAGEVYPTGVNHIVYFQYELLTTRSSDWRGTVWPAVDDQLQRFLARHLVDCTESGDGAIYGVSPEPIDSFGTLMGDSGSACSNIQDFDEEQFLCDTVTGSVTLYFSEARYMNIDNSTDLLLKSQNSVFEYLQWAINGNTNYMGNRRTTFLRRQRKKRTLLESNFLNADLGIYGLYFLSQPVNFLTSNGSLPAGGGPTLTASAQDQRLENGQQSTDRSVSPAVAGSIAGFTVLTMLIVGLAIHRGRRSSDKDFGEIVIIKPVDTALTDLSDIHYPVPTRDDDSAIEVDYDFEKILAMKTIDTTTDSDSFPIQNSPNAFREQRRALDRVEAIDIPPLSSRTTSVIPISPRESEPPTPTGRLMVTPVDPRESIVTPNTAQGTMYTVEETVDDASYNFSEDGVSMRLTSPEFTVIRSKSPRDQNLNPPSSEGFRDPPEEESYSDAPNLQAHELTILNSLLDGRDESPTKRSCDQSNDTASSEQWTTQTISVGHSASTSVLLAAANQILNAEGKNDKNTTMVYGSTPGIGPVQNFSLPLGSSLQPPPLDCSGISTSPVLMGHDNSTGRLSKYHPVSVRGLSRTQRKDLSVSSGSASRSLKAARALNFSSPDSVVDWRMNSLSSGESNHRDPVQTWRSKAVTPESSRKMDPPSSSEISRKIQSIDSSMSPELEESVSSRTEYLKSRRRALEERFQNYKSRLSATTGQDSECAVISINDRFVSRDEVTLQEESIRDDHGKDSSNRRWLNVSRASPPEAGFFPQAQEQQELQLSSHKRERRKLSRTPSRKTPRSWRDYTSLNDIEELLDKDQEWKKTSDDESMRIDAFVVSRSRAVSLDGTEEGESTFWEESRTLDDLVSSRQYSSRMETRIYPLFQSDTVQL</sequence>
<gene>
    <name evidence="3" type="ORF">IV203_026195</name>
</gene>
<feature type="compositionally biased region" description="Polar residues" evidence="1">
    <location>
        <begin position="900"/>
        <end position="927"/>
    </location>
</feature>
<dbReference type="Proteomes" id="UP000693970">
    <property type="component" value="Unassembled WGS sequence"/>
</dbReference>
<feature type="region of interest" description="Disordered" evidence="1">
    <location>
        <begin position="100"/>
        <end position="151"/>
    </location>
</feature>
<feature type="compositionally biased region" description="Acidic residues" evidence="1">
    <location>
        <begin position="229"/>
        <end position="238"/>
    </location>
</feature>
<feature type="region of interest" description="Disordered" evidence="1">
    <location>
        <begin position="592"/>
        <end position="616"/>
    </location>
</feature>
<feature type="compositionally biased region" description="Polar residues" evidence="1">
    <location>
        <begin position="723"/>
        <end position="735"/>
    </location>
</feature>
<feature type="region of interest" description="Disordered" evidence="1">
    <location>
        <begin position="166"/>
        <end position="250"/>
    </location>
</feature>
<feature type="compositionally biased region" description="Low complexity" evidence="1">
    <location>
        <begin position="838"/>
        <end position="850"/>
    </location>
</feature>
<keyword evidence="2" id="KW-0732">Signal</keyword>
<reference evidence="3" key="2">
    <citation type="submission" date="2021-04" db="EMBL/GenBank/DDBJ databases">
        <authorList>
            <person name="Podell S."/>
        </authorList>
    </citation>
    <scope>NUCLEOTIDE SEQUENCE</scope>
    <source>
        <strain evidence="3">Hildebrandi</strain>
    </source>
</reference>
<keyword evidence="4" id="KW-1185">Reference proteome</keyword>
<evidence type="ECO:0000313" key="4">
    <source>
        <dbReference type="Proteomes" id="UP000693970"/>
    </source>
</evidence>
<reference evidence="3" key="1">
    <citation type="journal article" date="2021" name="Sci. Rep.">
        <title>Diploid genomic architecture of Nitzschia inconspicua, an elite biomass production diatom.</title>
        <authorList>
            <person name="Oliver A."/>
            <person name="Podell S."/>
            <person name="Pinowska A."/>
            <person name="Traller J.C."/>
            <person name="Smith S.R."/>
            <person name="McClure R."/>
            <person name="Beliaev A."/>
            <person name="Bohutskyi P."/>
            <person name="Hill E.A."/>
            <person name="Rabines A."/>
            <person name="Zheng H."/>
            <person name="Allen L.Z."/>
            <person name="Kuo A."/>
            <person name="Grigoriev I.V."/>
            <person name="Allen A.E."/>
            <person name="Hazlebeck D."/>
            <person name="Allen E.E."/>
        </authorList>
    </citation>
    <scope>NUCLEOTIDE SEQUENCE</scope>
    <source>
        <strain evidence="3">Hildebrandi</strain>
    </source>
</reference>
<proteinExistence type="predicted"/>
<dbReference type="OrthoDB" id="10638374at2759"/>
<feature type="region of interest" description="Disordered" evidence="1">
    <location>
        <begin position="712"/>
        <end position="735"/>
    </location>
</feature>
<feature type="region of interest" description="Disordered" evidence="1">
    <location>
        <begin position="867"/>
        <end position="927"/>
    </location>
</feature>
<feature type="region of interest" description="Disordered" evidence="1">
    <location>
        <begin position="827"/>
        <end position="850"/>
    </location>
</feature>
<feature type="compositionally biased region" description="Basic and acidic residues" evidence="1">
    <location>
        <begin position="712"/>
        <end position="722"/>
    </location>
</feature>
<feature type="compositionally biased region" description="Basic and acidic residues" evidence="1">
    <location>
        <begin position="215"/>
        <end position="228"/>
    </location>
</feature>
<feature type="compositionally biased region" description="Acidic residues" evidence="1">
    <location>
        <begin position="199"/>
        <end position="214"/>
    </location>
</feature>
<feature type="signal peptide" evidence="2">
    <location>
        <begin position="1"/>
        <end position="29"/>
    </location>
</feature>
<feature type="region of interest" description="Disordered" evidence="1">
    <location>
        <begin position="666"/>
        <end position="698"/>
    </location>
</feature>
<feature type="chain" id="PRO_5039922602" evidence="2">
    <location>
        <begin position="30"/>
        <end position="1129"/>
    </location>
</feature>
<dbReference type="AlphaFoldDB" id="A0A9K3LJH0"/>
<dbReference type="EMBL" id="JAGRRH010000010">
    <property type="protein sequence ID" value="KAG7362835.1"/>
    <property type="molecule type" value="Genomic_DNA"/>
</dbReference>
<protein>
    <submittedName>
        <fullName evidence="3">Uncharacterized protein</fullName>
    </submittedName>
</protein>
<feature type="compositionally biased region" description="Low complexity" evidence="1">
    <location>
        <begin position="181"/>
        <end position="192"/>
    </location>
</feature>
<organism evidence="3 4">
    <name type="scientific">Nitzschia inconspicua</name>
    <dbReference type="NCBI Taxonomy" id="303405"/>
    <lineage>
        <taxon>Eukaryota</taxon>
        <taxon>Sar</taxon>
        <taxon>Stramenopiles</taxon>
        <taxon>Ochrophyta</taxon>
        <taxon>Bacillariophyta</taxon>
        <taxon>Bacillariophyceae</taxon>
        <taxon>Bacillariophycidae</taxon>
        <taxon>Bacillariales</taxon>
        <taxon>Bacillariaceae</taxon>
        <taxon>Nitzschia</taxon>
    </lineage>
</organism>
<comment type="caution">
    <text evidence="3">The sequence shown here is derived from an EMBL/GenBank/DDBJ whole genome shotgun (WGS) entry which is preliminary data.</text>
</comment>
<feature type="region of interest" description="Disordered" evidence="1">
    <location>
        <begin position="1019"/>
        <end position="1041"/>
    </location>
</feature>
<evidence type="ECO:0000256" key="2">
    <source>
        <dbReference type="SAM" id="SignalP"/>
    </source>
</evidence>
<evidence type="ECO:0000313" key="3">
    <source>
        <dbReference type="EMBL" id="KAG7362835.1"/>
    </source>
</evidence>
<evidence type="ECO:0000256" key="1">
    <source>
        <dbReference type="SAM" id="MobiDB-lite"/>
    </source>
</evidence>